<keyword evidence="1" id="KW-0732">Signal</keyword>
<accession>A0A7W9BG69</accession>
<gene>
    <name evidence="2" type="ORF">FHS94_003121</name>
</gene>
<comment type="caution">
    <text evidence="2">The sequence shown here is derived from an EMBL/GenBank/DDBJ whole genome shotgun (WGS) entry which is preliminary data.</text>
</comment>
<dbReference type="AlphaFoldDB" id="A0A7W9BG69"/>
<name>A0A7W9BG69_9SPHN</name>
<feature type="chain" id="PRO_5031010706" description="ChaN family lipoprotein" evidence="1">
    <location>
        <begin position="23"/>
        <end position="410"/>
    </location>
</feature>
<evidence type="ECO:0008006" key="4">
    <source>
        <dbReference type="Google" id="ProtNLM"/>
    </source>
</evidence>
<dbReference type="RefSeq" id="WP_184059359.1">
    <property type="nucleotide sequence ID" value="NZ_JACIJK010000009.1"/>
</dbReference>
<dbReference type="EMBL" id="JACIJK010000009">
    <property type="protein sequence ID" value="MBB5716261.1"/>
    <property type="molecule type" value="Genomic_DNA"/>
</dbReference>
<sequence>MRTAQFAFLPPFLALVAATVLGGPGASQGTHSKKGVQLVGPFQRATIPGSTSTLAYKFGDLFKLDPNHPLAGEMASQTLSLFGREDLIAPTSSDFKAAPCASLAGSADALTAIEAGAAKTSIVIINESHERSEHRGFIAEVATRLRPLGYDTLAIETLSNSPPGTQERYLPTFQRQPGLPYLVDEDGYYLSEAGFGRLGRVAKRLGYRLLPYEPNEDSESQKTMTREQSIALREEGQARNLAVFVKDHPRSKLLVHVGYSHAAEVPQANGARWLAVRLKEKTGIDPLTISQTTCRGSGQSRRLSALPAGEPAGTFDLVVDHPQAFFERHRPVWRKLMGDQLVSIPRELRPAAGWRVIEARSVGEPITAVPMDRVAIRPGEDVALLLPSGRYNLRYLDARAPAAATAKRVP</sequence>
<evidence type="ECO:0000256" key="1">
    <source>
        <dbReference type="SAM" id="SignalP"/>
    </source>
</evidence>
<keyword evidence="3" id="KW-1185">Reference proteome</keyword>
<protein>
    <recommendedName>
        <fullName evidence="4">ChaN family lipoprotein</fullName>
    </recommendedName>
</protein>
<proteinExistence type="predicted"/>
<dbReference type="Proteomes" id="UP000546200">
    <property type="component" value="Unassembled WGS sequence"/>
</dbReference>
<evidence type="ECO:0000313" key="3">
    <source>
        <dbReference type="Proteomes" id="UP000546200"/>
    </source>
</evidence>
<feature type="signal peptide" evidence="1">
    <location>
        <begin position="1"/>
        <end position="22"/>
    </location>
</feature>
<evidence type="ECO:0000313" key="2">
    <source>
        <dbReference type="EMBL" id="MBB5716261.1"/>
    </source>
</evidence>
<reference evidence="2 3" key="1">
    <citation type="submission" date="2020-08" db="EMBL/GenBank/DDBJ databases">
        <title>Genomic Encyclopedia of Type Strains, Phase IV (KMG-IV): sequencing the most valuable type-strain genomes for metagenomic binning, comparative biology and taxonomic classification.</title>
        <authorList>
            <person name="Goeker M."/>
        </authorList>
    </citation>
    <scope>NUCLEOTIDE SEQUENCE [LARGE SCALE GENOMIC DNA]</scope>
    <source>
        <strain evidence="2 3">DSM 100044</strain>
    </source>
</reference>
<organism evidence="2 3">
    <name type="scientific">Sphingomonas aerophila</name>
    <dbReference type="NCBI Taxonomy" id="1344948"/>
    <lineage>
        <taxon>Bacteria</taxon>
        <taxon>Pseudomonadati</taxon>
        <taxon>Pseudomonadota</taxon>
        <taxon>Alphaproteobacteria</taxon>
        <taxon>Sphingomonadales</taxon>
        <taxon>Sphingomonadaceae</taxon>
        <taxon>Sphingomonas</taxon>
    </lineage>
</organism>